<dbReference type="InterPro" id="IPR050856">
    <property type="entry name" value="Biotin_carboxylase_complex"/>
</dbReference>
<dbReference type="SUPFAM" id="SSF56059">
    <property type="entry name" value="Glutathione synthetase ATP-binding domain-like"/>
    <property type="match status" value="1"/>
</dbReference>
<dbReference type="FunFam" id="3.40.50.20:FF:000010">
    <property type="entry name" value="Propionyl-CoA carboxylase subunit alpha"/>
    <property type="match status" value="1"/>
</dbReference>
<keyword evidence="5 7" id="KW-0067">ATP-binding</keyword>
<dbReference type="Pfam" id="PF00289">
    <property type="entry name" value="Biotin_carb_N"/>
    <property type="match status" value="1"/>
</dbReference>
<dbReference type="CDD" id="cd06850">
    <property type="entry name" value="biotinyl_domain"/>
    <property type="match status" value="1"/>
</dbReference>
<feature type="domain" description="ATP-grasp" evidence="8">
    <location>
        <begin position="122"/>
        <end position="319"/>
    </location>
</feature>
<dbReference type="Gene3D" id="2.40.50.100">
    <property type="match status" value="1"/>
</dbReference>
<evidence type="ECO:0000313" key="10">
    <source>
        <dbReference type="EMBL" id="VYT14427.1"/>
    </source>
</evidence>
<evidence type="ECO:0000256" key="7">
    <source>
        <dbReference type="PROSITE-ProRule" id="PRU00409"/>
    </source>
</evidence>
<dbReference type="EC" id="6.3.4.14" evidence="2"/>
<evidence type="ECO:0000256" key="4">
    <source>
        <dbReference type="ARBA" id="ARBA00022741"/>
    </source>
</evidence>
<dbReference type="PROSITE" id="PS50975">
    <property type="entry name" value="ATP_GRASP"/>
    <property type="match status" value="1"/>
</dbReference>
<dbReference type="SUPFAM" id="SSF51230">
    <property type="entry name" value="Single hybrid motif"/>
    <property type="match status" value="1"/>
</dbReference>
<feature type="domain" description="Biotin carboxylation" evidence="9">
    <location>
        <begin position="3"/>
        <end position="453"/>
    </location>
</feature>
<evidence type="ECO:0000256" key="3">
    <source>
        <dbReference type="ARBA" id="ARBA00022598"/>
    </source>
</evidence>
<evidence type="ECO:0000256" key="1">
    <source>
        <dbReference type="ARBA" id="ARBA00001953"/>
    </source>
</evidence>
<dbReference type="Gene3D" id="3.30.470.20">
    <property type="entry name" value="ATP-grasp fold, B domain"/>
    <property type="match status" value="1"/>
</dbReference>
<dbReference type="SUPFAM" id="SSF51246">
    <property type="entry name" value="Rudiment single hybrid motif"/>
    <property type="match status" value="1"/>
</dbReference>
<dbReference type="AlphaFoldDB" id="A0A6N2UAD9"/>
<dbReference type="EMBL" id="CACRSP010000009">
    <property type="protein sequence ID" value="VYT14427.1"/>
    <property type="molecule type" value="Genomic_DNA"/>
</dbReference>
<dbReference type="Pfam" id="PF00364">
    <property type="entry name" value="Biotin_lipoyl"/>
    <property type="match status" value="1"/>
</dbReference>
<evidence type="ECO:0000256" key="5">
    <source>
        <dbReference type="ARBA" id="ARBA00022840"/>
    </source>
</evidence>
<dbReference type="RefSeq" id="WP_156341646.1">
    <property type="nucleotide sequence ID" value="NZ_CACRSP010000009.1"/>
</dbReference>
<keyword evidence="4 7" id="KW-0547">Nucleotide-binding</keyword>
<dbReference type="InterPro" id="IPR005482">
    <property type="entry name" value="Biotin_COase_C"/>
</dbReference>
<dbReference type="PROSITE" id="PS50979">
    <property type="entry name" value="BC"/>
    <property type="match status" value="1"/>
</dbReference>
<proteinExistence type="predicted"/>
<dbReference type="PROSITE" id="PS00867">
    <property type="entry name" value="CPSASE_2"/>
    <property type="match status" value="1"/>
</dbReference>
<dbReference type="PANTHER" id="PTHR18866">
    <property type="entry name" value="CARBOXYLASE:PYRUVATE/ACETYL-COA/PROPIONYL-COA CARBOXYLASE"/>
    <property type="match status" value="1"/>
</dbReference>
<dbReference type="InterPro" id="IPR011761">
    <property type="entry name" value="ATP-grasp"/>
</dbReference>
<evidence type="ECO:0000256" key="6">
    <source>
        <dbReference type="ARBA" id="ARBA00023267"/>
    </source>
</evidence>
<sequence length="606" mass="63963">MPRLQRILIANRGEIAVRIIHACHDTGRTAIAAYADPDADALFVHLADEAYALHGADAKSTYLNIDAIIETAKKAHADAIHPGYGFLAENADFAEAVVAAGMAWIGPGADTIRMLGSKVEARRIAAEVGAPMAPGTTEPVRDPSEVVAFAERHGLPLAIKAVYGGGGRGLKVVHRLEDVREAFMSATHEAELAFGNGDCFIERFLARPRHVEVQVLGDRTGSVVAVGTRDCSLQRRNQKLIEEAPAPFRPDEITRRLESAAVAICKKACYESAGTVEFLVDPDGTISFMEVNTRIQVEHPVTEAVTGVDLVAAQLAIAEGARIREIPGLEDGCTPAVHGHAIEFRINAEDPALGFVPFPGTVDGLRVPTGIGVRFDSGVAAGGTIPGQFDSMLAKLVIAAPSREVCLARARRALAEIAVAGIPTVVPFDRAVLEQPAFVAEDGDFGVYTRWIEEEFLPSVDVAALSGGACGRRAAPTDPVESWIEIDGRRVRLGLPAGLASLASLAAGLSDSGESDMQSAFLAPRMSDSGESDNHGGGTPLESTITGTLVRWLADDGAQVCEGDSIVVLEAMKMETEIAASASGTLHRSAKVGDFAQYGENLGFIE</sequence>
<keyword evidence="3 10" id="KW-0436">Ligase</keyword>
<dbReference type="SUPFAM" id="SSF52440">
    <property type="entry name" value="PreATP-grasp domain"/>
    <property type="match status" value="1"/>
</dbReference>
<dbReference type="InterPro" id="IPR011054">
    <property type="entry name" value="Rudment_hybrid_motif"/>
</dbReference>
<comment type="cofactor">
    <cofactor evidence="1">
        <name>biotin</name>
        <dbReference type="ChEBI" id="CHEBI:57586"/>
    </cofactor>
</comment>
<dbReference type="GO" id="GO:0004075">
    <property type="term" value="F:biotin carboxylase activity"/>
    <property type="evidence" value="ECO:0007669"/>
    <property type="project" value="UniProtKB-EC"/>
</dbReference>
<dbReference type="InterPro" id="IPR001882">
    <property type="entry name" value="Biotin_BS"/>
</dbReference>
<evidence type="ECO:0000259" key="8">
    <source>
        <dbReference type="PROSITE" id="PS50975"/>
    </source>
</evidence>
<evidence type="ECO:0000259" key="9">
    <source>
        <dbReference type="PROSITE" id="PS50979"/>
    </source>
</evidence>
<dbReference type="GO" id="GO:0005524">
    <property type="term" value="F:ATP binding"/>
    <property type="evidence" value="ECO:0007669"/>
    <property type="project" value="UniProtKB-UniRule"/>
</dbReference>
<dbReference type="InterPro" id="IPR005479">
    <property type="entry name" value="CPAse_ATP-bd"/>
</dbReference>
<name>A0A6N2UAD9_9BIFI</name>
<organism evidence="10">
    <name type="scientific">Bifidobacterium dentium</name>
    <dbReference type="NCBI Taxonomy" id="1689"/>
    <lineage>
        <taxon>Bacteria</taxon>
        <taxon>Bacillati</taxon>
        <taxon>Actinomycetota</taxon>
        <taxon>Actinomycetes</taxon>
        <taxon>Bifidobacteriales</taxon>
        <taxon>Bifidobacteriaceae</taxon>
        <taxon>Bifidobacterium</taxon>
    </lineage>
</organism>
<dbReference type="GO" id="GO:0046872">
    <property type="term" value="F:metal ion binding"/>
    <property type="evidence" value="ECO:0007669"/>
    <property type="project" value="InterPro"/>
</dbReference>
<evidence type="ECO:0000256" key="2">
    <source>
        <dbReference type="ARBA" id="ARBA00013263"/>
    </source>
</evidence>
<protein>
    <recommendedName>
        <fullName evidence="2">biotin carboxylase</fullName>
        <ecNumber evidence="2">6.3.4.14</ecNumber>
    </recommendedName>
</protein>
<dbReference type="PANTHER" id="PTHR18866:SF33">
    <property type="entry name" value="METHYLCROTONOYL-COA CARBOXYLASE SUBUNIT ALPHA, MITOCHONDRIAL-RELATED"/>
    <property type="match status" value="1"/>
</dbReference>
<dbReference type="SMART" id="SM00878">
    <property type="entry name" value="Biotin_carb_C"/>
    <property type="match status" value="1"/>
</dbReference>
<dbReference type="PROSITE" id="PS00188">
    <property type="entry name" value="BIOTIN"/>
    <property type="match status" value="1"/>
</dbReference>
<reference evidence="10" key="1">
    <citation type="submission" date="2019-11" db="EMBL/GenBank/DDBJ databases">
        <authorList>
            <person name="Feng L."/>
        </authorList>
    </citation>
    <scope>NUCLEOTIDE SEQUENCE</scope>
    <source>
        <strain evidence="10">BdentiumLFYP24</strain>
    </source>
</reference>
<keyword evidence="6" id="KW-0092">Biotin</keyword>
<dbReference type="InterPro" id="IPR011764">
    <property type="entry name" value="Biotin_carboxylation_dom"/>
</dbReference>
<dbReference type="InterPro" id="IPR016185">
    <property type="entry name" value="PreATP-grasp_dom_sf"/>
</dbReference>
<gene>
    <name evidence="10" type="primary">cfiB</name>
    <name evidence="10" type="ORF">BDLFYP24_00261</name>
</gene>
<dbReference type="InterPro" id="IPR011053">
    <property type="entry name" value="Single_hybrid_motif"/>
</dbReference>
<dbReference type="FunFam" id="3.30.1490.20:FF:000003">
    <property type="entry name" value="acetyl-CoA carboxylase isoform X1"/>
    <property type="match status" value="1"/>
</dbReference>
<dbReference type="InterPro" id="IPR005481">
    <property type="entry name" value="BC-like_N"/>
</dbReference>
<accession>A0A6N2UAD9</accession>
<dbReference type="Pfam" id="PF02786">
    <property type="entry name" value="CPSase_L_D2"/>
    <property type="match status" value="1"/>
</dbReference>
<dbReference type="InterPro" id="IPR000089">
    <property type="entry name" value="Biotin_lipoyl"/>
</dbReference>
<dbReference type="Pfam" id="PF02785">
    <property type="entry name" value="Biotin_carb_C"/>
    <property type="match status" value="1"/>
</dbReference>